<evidence type="ECO:0000256" key="1">
    <source>
        <dbReference type="ARBA" id="ARBA00007039"/>
    </source>
</evidence>
<dbReference type="CDD" id="cd07016">
    <property type="entry name" value="S14_ClpP_1"/>
    <property type="match status" value="1"/>
</dbReference>
<dbReference type="PANTHER" id="PTHR10381">
    <property type="entry name" value="ATP-DEPENDENT CLP PROTEASE PROTEOLYTIC SUBUNIT"/>
    <property type="match status" value="1"/>
</dbReference>
<dbReference type="NCBIfam" id="NF045542">
    <property type="entry name" value="Clp_rel_HeadMat"/>
    <property type="match status" value="1"/>
</dbReference>
<dbReference type="GO" id="GO:0009368">
    <property type="term" value="C:endopeptidase Clp complex"/>
    <property type="evidence" value="ECO:0007669"/>
    <property type="project" value="TreeGrafter"/>
</dbReference>
<comment type="caution">
    <text evidence="7">The sequence shown here is derived from an EMBL/GenBank/DDBJ whole genome shotgun (WGS) entry which is preliminary data.</text>
</comment>
<evidence type="ECO:0000256" key="5">
    <source>
        <dbReference type="ARBA" id="ARBA00022825"/>
    </source>
</evidence>
<keyword evidence="3 7" id="KW-0645">Protease</keyword>
<dbReference type="PANTHER" id="PTHR10381:SF70">
    <property type="entry name" value="ATP-DEPENDENT CLP PROTEASE PROTEOLYTIC SUBUNIT"/>
    <property type="match status" value="1"/>
</dbReference>
<gene>
    <name evidence="7" type="ORF">GOQ27_07030</name>
</gene>
<accession>A0A942UVE3</accession>
<dbReference type="GO" id="GO:0004176">
    <property type="term" value="F:ATP-dependent peptidase activity"/>
    <property type="evidence" value="ECO:0007669"/>
    <property type="project" value="InterPro"/>
</dbReference>
<sequence length="233" mass="26013">MRKINIKGAIVDNDEKWIYDWFEMDSTCPKEVEDELNKANGEEVEVIINSLGGSVFAGSEIYTLLKSYNGNTIGKIVGVAASAASIAGMGVNKLMISPTAEIMIHNVSGGIRGDYRDMEHAAIMLKDYNSTIANAYMIKSGMGKEELLDMMNKETWLTPEKSLEYKLVDEIMFMDNNLKLSASIGVSNIIPHDVINKMRNMKDKFNPTIDKSDIFMQQKAQAKLQLLKLKGEM</sequence>
<dbReference type="InterPro" id="IPR001907">
    <property type="entry name" value="ClpP"/>
</dbReference>
<evidence type="ECO:0000256" key="3">
    <source>
        <dbReference type="ARBA" id="ARBA00022670"/>
    </source>
</evidence>
<dbReference type="AlphaFoldDB" id="A0A942UVE3"/>
<dbReference type="InterPro" id="IPR023562">
    <property type="entry name" value="ClpP/TepA"/>
</dbReference>
<dbReference type="Pfam" id="PF00574">
    <property type="entry name" value="CLP_protease"/>
    <property type="match status" value="1"/>
</dbReference>
<keyword evidence="2" id="KW-0963">Cytoplasm</keyword>
<dbReference type="InterPro" id="IPR029045">
    <property type="entry name" value="ClpP/crotonase-like_dom_sf"/>
</dbReference>
<dbReference type="SUPFAM" id="SSF52096">
    <property type="entry name" value="ClpP/crotonase"/>
    <property type="match status" value="1"/>
</dbReference>
<proteinExistence type="inferred from homology"/>
<dbReference type="EMBL" id="WSFT01000029">
    <property type="protein sequence ID" value="MBS4538210.1"/>
    <property type="molecule type" value="Genomic_DNA"/>
</dbReference>
<dbReference type="GO" id="GO:0006515">
    <property type="term" value="P:protein quality control for misfolded or incompletely synthesized proteins"/>
    <property type="evidence" value="ECO:0007669"/>
    <property type="project" value="TreeGrafter"/>
</dbReference>
<dbReference type="Proteomes" id="UP000724672">
    <property type="component" value="Unassembled WGS sequence"/>
</dbReference>
<dbReference type="GO" id="GO:0051117">
    <property type="term" value="F:ATPase binding"/>
    <property type="evidence" value="ECO:0007669"/>
    <property type="project" value="TreeGrafter"/>
</dbReference>
<dbReference type="PRINTS" id="PR00127">
    <property type="entry name" value="CLPPROTEASEP"/>
</dbReference>
<evidence type="ECO:0000313" key="7">
    <source>
        <dbReference type="EMBL" id="MBS4538210.1"/>
    </source>
</evidence>
<dbReference type="RefSeq" id="WP_203366137.1">
    <property type="nucleotide sequence ID" value="NZ_WSFT01000029.1"/>
</dbReference>
<name>A0A942UVE3_9FIRM</name>
<evidence type="ECO:0000256" key="2">
    <source>
        <dbReference type="ARBA" id="ARBA00022490"/>
    </source>
</evidence>
<keyword evidence="8" id="KW-1185">Reference proteome</keyword>
<reference evidence="7" key="1">
    <citation type="submission" date="2019-12" db="EMBL/GenBank/DDBJ databases">
        <title>Clostridiaceae gen. nov. sp. nov., isolated from sediment in Xinjiang, China.</title>
        <authorList>
            <person name="Zhang R."/>
        </authorList>
    </citation>
    <scope>NUCLEOTIDE SEQUENCE</scope>
    <source>
        <strain evidence="7">D2Q-11</strain>
    </source>
</reference>
<keyword evidence="5" id="KW-0720">Serine protease</keyword>
<organism evidence="7 8">
    <name type="scientific">Anaeromonas frigoriresistens</name>
    <dbReference type="NCBI Taxonomy" id="2683708"/>
    <lineage>
        <taxon>Bacteria</taxon>
        <taxon>Bacillati</taxon>
        <taxon>Bacillota</taxon>
        <taxon>Tissierellia</taxon>
        <taxon>Tissierellales</taxon>
        <taxon>Thermohalobacteraceae</taxon>
        <taxon>Anaeromonas</taxon>
    </lineage>
</organism>
<evidence type="ECO:0000256" key="4">
    <source>
        <dbReference type="ARBA" id="ARBA00022801"/>
    </source>
</evidence>
<protein>
    <recommendedName>
        <fullName evidence="6">ATP-dependent Clp protease proteolytic subunit</fullName>
    </recommendedName>
</protein>
<evidence type="ECO:0000313" key="8">
    <source>
        <dbReference type="Proteomes" id="UP000724672"/>
    </source>
</evidence>
<dbReference type="Gene3D" id="3.90.226.10">
    <property type="entry name" value="2-enoyl-CoA Hydratase, Chain A, domain 1"/>
    <property type="match status" value="1"/>
</dbReference>
<dbReference type="GO" id="GO:0004252">
    <property type="term" value="F:serine-type endopeptidase activity"/>
    <property type="evidence" value="ECO:0007669"/>
    <property type="project" value="InterPro"/>
</dbReference>
<keyword evidence="4" id="KW-0378">Hydrolase</keyword>
<evidence type="ECO:0000256" key="6">
    <source>
        <dbReference type="RuleBase" id="RU003567"/>
    </source>
</evidence>
<comment type="similarity">
    <text evidence="1 6">Belongs to the peptidase S14 family.</text>
</comment>